<proteinExistence type="predicted"/>
<feature type="domain" description="DUF6444" evidence="2">
    <location>
        <begin position="13"/>
        <end position="69"/>
    </location>
</feature>
<dbReference type="KEGG" id="svo:SVI_1473"/>
<dbReference type="eggNOG" id="COG2433">
    <property type="taxonomic scope" value="Bacteria"/>
</dbReference>
<dbReference type="EMBL" id="AP011177">
    <property type="protein sequence ID" value="BAJ01444.1"/>
    <property type="molecule type" value="Genomic_DNA"/>
</dbReference>
<organism evidence="3 4">
    <name type="scientific">Shewanella violacea (strain JCM 10179 / CIP 106290 / LMG 19151 / DSS12)</name>
    <dbReference type="NCBI Taxonomy" id="637905"/>
    <lineage>
        <taxon>Bacteria</taxon>
        <taxon>Pseudomonadati</taxon>
        <taxon>Pseudomonadota</taxon>
        <taxon>Gammaproteobacteria</taxon>
        <taxon>Alteromonadales</taxon>
        <taxon>Shewanellaceae</taxon>
        <taxon>Shewanella</taxon>
    </lineage>
</organism>
<accession>D4ZIE5</accession>
<dbReference type="HOGENOM" id="CLU_1593420_0_0_6"/>
<keyword evidence="4" id="KW-1185">Reference proteome</keyword>
<evidence type="ECO:0000259" key="2">
    <source>
        <dbReference type="Pfam" id="PF20042"/>
    </source>
</evidence>
<dbReference type="PANTHER" id="PTHR33678">
    <property type="entry name" value="BLL1576 PROTEIN"/>
    <property type="match status" value="1"/>
</dbReference>
<dbReference type="Pfam" id="PF20042">
    <property type="entry name" value="DUF6444"/>
    <property type="match status" value="1"/>
</dbReference>
<feature type="region of interest" description="Disordered" evidence="1">
    <location>
        <begin position="21"/>
        <end position="72"/>
    </location>
</feature>
<evidence type="ECO:0000256" key="1">
    <source>
        <dbReference type="SAM" id="MobiDB-lite"/>
    </source>
</evidence>
<evidence type="ECO:0000313" key="3">
    <source>
        <dbReference type="EMBL" id="BAJ01444.1"/>
    </source>
</evidence>
<name>D4ZIE5_SHEVD</name>
<sequence length="167" mass="18306">MLKTKQTDSFKNCGKKLHEYEDRLTLSSRKSSKSPSSASPVDKAESKKTQTPCSGNKVGAQPGHSGHKRPLAELSATDEQVACLPDSCCSDCGGEVIANPAPSYRHQVFERPKPTLDITEYQLFYGRCQQCNTVSKGALPVVSPEVRWATITQLRGYAQWLVSPECT</sequence>
<dbReference type="InterPro" id="IPR045618">
    <property type="entry name" value="DUF6444"/>
</dbReference>
<dbReference type="Proteomes" id="UP000002350">
    <property type="component" value="Chromosome"/>
</dbReference>
<evidence type="ECO:0000313" key="4">
    <source>
        <dbReference type="Proteomes" id="UP000002350"/>
    </source>
</evidence>
<feature type="compositionally biased region" description="Low complexity" evidence="1">
    <location>
        <begin position="27"/>
        <end position="40"/>
    </location>
</feature>
<protein>
    <recommendedName>
        <fullName evidence="2">DUF6444 domain-containing protein</fullName>
    </recommendedName>
</protein>
<gene>
    <name evidence="3" type="ordered locus">SVI_1473</name>
</gene>
<dbReference type="AlphaFoldDB" id="D4ZIE5"/>
<reference evidence="4" key="1">
    <citation type="journal article" date="2010" name="Mol. Biosyst.">
        <title>Complete genome sequence and comparative analysis of Shewanella violacea, a psychrophilic and piezophilic bacterium from deep sea floor sediments.</title>
        <authorList>
            <person name="Aono E."/>
            <person name="Baba T."/>
            <person name="Ara T."/>
            <person name="Nishi T."/>
            <person name="Nakamichi T."/>
            <person name="Inamoto E."/>
            <person name="Toyonaga H."/>
            <person name="Hasegawa M."/>
            <person name="Takai Y."/>
            <person name="Okumura Y."/>
            <person name="Baba M."/>
            <person name="Tomita M."/>
            <person name="Kato C."/>
            <person name="Oshima T."/>
            <person name="Nakasone K."/>
            <person name="Mori H."/>
        </authorList>
    </citation>
    <scope>NUCLEOTIDE SEQUENCE [LARGE SCALE GENOMIC DNA]</scope>
    <source>
        <strain evidence="4">JCM 10179 / CIP 106290 / LMG 19151 / DSS12</strain>
    </source>
</reference>
<dbReference type="InterPro" id="IPR052344">
    <property type="entry name" value="Transposase-related"/>
</dbReference>